<dbReference type="SUPFAM" id="SSF46565">
    <property type="entry name" value="Chaperone J-domain"/>
    <property type="match status" value="1"/>
</dbReference>
<dbReference type="InterPro" id="IPR036869">
    <property type="entry name" value="J_dom_sf"/>
</dbReference>
<organism evidence="3 4">
    <name type="scientific">Oldenlandia corymbosa var. corymbosa</name>
    <dbReference type="NCBI Taxonomy" id="529605"/>
    <lineage>
        <taxon>Eukaryota</taxon>
        <taxon>Viridiplantae</taxon>
        <taxon>Streptophyta</taxon>
        <taxon>Embryophyta</taxon>
        <taxon>Tracheophyta</taxon>
        <taxon>Spermatophyta</taxon>
        <taxon>Magnoliopsida</taxon>
        <taxon>eudicotyledons</taxon>
        <taxon>Gunneridae</taxon>
        <taxon>Pentapetalae</taxon>
        <taxon>asterids</taxon>
        <taxon>lamiids</taxon>
        <taxon>Gentianales</taxon>
        <taxon>Rubiaceae</taxon>
        <taxon>Rubioideae</taxon>
        <taxon>Spermacoceae</taxon>
        <taxon>Hedyotis-Oldenlandia complex</taxon>
        <taxon>Oldenlandia</taxon>
    </lineage>
</organism>
<accession>A0AAV1D6S6</accession>
<feature type="compositionally biased region" description="Polar residues" evidence="1">
    <location>
        <begin position="155"/>
        <end position="165"/>
    </location>
</feature>
<dbReference type="PANTHER" id="PTHR44743">
    <property type="entry name" value="PUTATIVE, EXPRESSED-RELATED"/>
    <property type="match status" value="1"/>
</dbReference>
<gene>
    <name evidence="3" type="ORF">OLC1_LOCUS12642</name>
</gene>
<evidence type="ECO:0000313" key="3">
    <source>
        <dbReference type="EMBL" id="CAI9103490.1"/>
    </source>
</evidence>
<protein>
    <submittedName>
        <fullName evidence="3">OLC1v1001981C1</fullName>
    </submittedName>
</protein>
<dbReference type="PANTHER" id="PTHR44743:SF11">
    <property type="entry name" value="PUTATIVE, EXPRESSED-RELATED"/>
    <property type="match status" value="1"/>
</dbReference>
<dbReference type="AlphaFoldDB" id="A0AAV1D6S6"/>
<dbReference type="PROSITE" id="PS00636">
    <property type="entry name" value="DNAJ_1"/>
    <property type="match status" value="1"/>
</dbReference>
<dbReference type="EMBL" id="OX459121">
    <property type="protein sequence ID" value="CAI9103490.1"/>
    <property type="molecule type" value="Genomic_DNA"/>
</dbReference>
<dbReference type="InterPro" id="IPR018253">
    <property type="entry name" value="DnaJ_domain_CS"/>
</dbReference>
<evidence type="ECO:0000259" key="2">
    <source>
        <dbReference type="PROSITE" id="PS50076"/>
    </source>
</evidence>
<feature type="domain" description="J" evidence="2">
    <location>
        <begin position="12"/>
        <end position="81"/>
    </location>
</feature>
<evidence type="ECO:0000256" key="1">
    <source>
        <dbReference type="SAM" id="MobiDB-lite"/>
    </source>
</evidence>
<proteinExistence type="predicted"/>
<keyword evidence="4" id="KW-1185">Reference proteome</keyword>
<feature type="region of interest" description="Disordered" evidence="1">
    <location>
        <begin position="131"/>
        <end position="165"/>
    </location>
</feature>
<dbReference type="CDD" id="cd06257">
    <property type="entry name" value="DnaJ"/>
    <property type="match status" value="1"/>
</dbReference>
<dbReference type="PROSITE" id="PS50076">
    <property type="entry name" value="DNAJ_2"/>
    <property type="match status" value="1"/>
</dbReference>
<reference evidence="3" key="1">
    <citation type="submission" date="2023-03" db="EMBL/GenBank/DDBJ databases">
        <authorList>
            <person name="Julca I."/>
        </authorList>
    </citation>
    <scope>NUCLEOTIDE SEQUENCE</scope>
</reference>
<dbReference type="SMART" id="SM00271">
    <property type="entry name" value="DnaJ"/>
    <property type="match status" value="1"/>
</dbReference>
<dbReference type="Pfam" id="PF00226">
    <property type="entry name" value="DnaJ"/>
    <property type="match status" value="1"/>
</dbReference>
<evidence type="ECO:0000313" key="4">
    <source>
        <dbReference type="Proteomes" id="UP001161247"/>
    </source>
</evidence>
<dbReference type="InterPro" id="IPR001623">
    <property type="entry name" value="DnaJ_domain"/>
</dbReference>
<dbReference type="PRINTS" id="PR00625">
    <property type="entry name" value="JDOMAIN"/>
</dbReference>
<sequence length="165" mass="18523">MDRGGGSNGSSCYYSVLGIRKDASFSDIRTAYRKLALRWHPDRWTKNPTVAGEANRRFQKIQEAYSVLSDEEKRSMYDAGFLDLLEQDEGMGDFLHDLMNLMDKNVGAPEESLEDLQRTFVEMFGGDLAKMMGNDDPTTKKRSRDVGSTARATPKRSNSSGSSYL</sequence>
<dbReference type="Gene3D" id="1.10.287.110">
    <property type="entry name" value="DnaJ domain"/>
    <property type="match status" value="1"/>
</dbReference>
<dbReference type="Proteomes" id="UP001161247">
    <property type="component" value="Chromosome 4"/>
</dbReference>
<name>A0AAV1D6S6_OLDCO</name>